<feature type="region of interest" description="Disordered" evidence="2">
    <location>
        <begin position="765"/>
        <end position="811"/>
    </location>
</feature>
<evidence type="ECO:0000313" key="5">
    <source>
        <dbReference type="Proteomes" id="UP000694549"/>
    </source>
</evidence>
<feature type="region of interest" description="Disordered" evidence="2">
    <location>
        <begin position="1115"/>
        <end position="1146"/>
    </location>
</feature>
<keyword evidence="1" id="KW-0175">Coiled coil</keyword>
<feature type="compositionally biased region" description="Basic and acidic residues" evidence="2">
    <location>
        <begin position="1028"/>
        <end position="1037"/>
    </location>
</feature>
<dbReference type="GO" id="GO:0005794">
    <property type="term" value="C:Golgi apparatus"/>
    <property type="evidence" value="ECO:0007669"/>
    <property type="project" value="TreeGrafter"/>
</dbReference>
<feature type="region of interest" description="Disordered" evidence="2">
    <location>
        <begin position="1017"/>
        <end position="1037"/>
    </location>
</feature>
<dbReference type="Proteomes" id="UP000694549">
    <property type="component" value="Unplaced"/>
</dbReference>
<organism evidence="4 5">
    <name type="scientific">Anas zonorhyncha</name>
    <name type="common">Eastern spot-billed duck</name>
    <dbReference type="NCBI Taxonomy" id="75864"/>
    <lineage>
        <taxon>Eukaryota</taxon>
        <taxon>Metazoa</taxon>
        <taxon>Chordata</taxon>
        <taxon>Craniata</taxon>
        <taxon>Vertebrata</taxon>
        <taxon>Euteleostomi</taxon>
        <taxon>Archelosauria</taxon>
        <taxon>Archosauria</taxon>
        <taxon>Dinosauria</taxon>
        <taxon>Saurischia</taxon>
        <taxon>Theropoda</taxon>
        <taxon>Coelurosauria</taxon>
        <taxon>Aves</taxon>
        <taxon>Neognathae</taxon>
        <taxon>Galloanserae</taxon>
        <taxon>Anseriformes</taxon>
        <taxon>Anatidae</taxon>
        <taxon>Anatinae</taxon>
        <taxon>Anas</taxon>
    </lineage>
</organism>
<feature type="transmembrane region" description="Helical" evidence="3">
    <location>
        <begin position="64"/>
        <end position="84"/>
    </location>
</feature>
<keyword evidence="3" id="KW-1133">Transmembrane helix</keyword>
<reference evidence="4" key="1">
    <citation type="submission" date="2025-08" db="UniProtKB">
        <authorList>
            <consortium name="Ensembl"/>
        </authorList>
    </citation>
    <scope>IDENTIFICATION</scope>
</reference>
<dbReference type="AlphaFoldDB" id="A0A8B9VYH6"/>
<keyword evidence="3" id="KW-0812">Transmembrane</keyword>
<protein>
    <submittedName>
        <fullName evidence="4">Uncharacterized protein</fullName>
    </submittedName>
</protein>
<dbReference type="GO" id="GO:0009615">
    <property type="term" value="P:response to virus"/>
    <property type="evidence" value="ECO:0007669"/>
    <property type="project" value="TreeGrafter"/>
</dbReference>
<feature type="transmembrane region" description="Helical" evidence="3">
    <location>
        <begin position="25"/>
        <end position="52"/>
    </location>
</feature>
<evidence type="ECO:0000256" key="1">
    <source>
        <dbReference type="SAM" id="Coils"/>
    </source>
</evidence>
<name>A0A8B9VYH6_9AVES</name>
<dbReference type="PANTHER" id="PTHR48195:SF1">
    <property type="entry name" value="RIKEN CDNA 2410002F23 GENE"/>
    <property type="match status" value="1"/>
</dbReference>
<feature type="compositionally biased region" description="Pro residues" evidence="2">
    <location>
        <begin position="295"/>
        <end position="563"/>
    </location>
</feature>
<feature type="coiled-coil region" evidence="1">
    <location>
        <begin position="977"/>
        <end position="1015"/>
    </location>
</feature>
<keyword evidence="5" id="KW-1185">Reference proteome</keyword>
<feature type="compositionally biased region" description="Low complexity" evidence="2">
    <location>
        <begin position="271"/>
        <end position="294"/>
    </location>
</feature>
<dbReference type="Ensembl" id="ENSAZOT00000032160.1">
    <property type="protein sequence ID" value="ENSAZOP00000030051.1"/>
    <property type="gene ID" value="ENSAZOG00000018776.1"/>
</dbReference>
<feature type="region of interest" description="Disordered" evidence="2">
    <location>
        <begin position="271"/>
        <end position="569"/>
    </location>
</feature>
<evidence type="ECO:0000313" key="4">
    <source>
        <dbReference type="Ensembl" id="ENSAZOP00000030051.1"/>
    </source>
</evidence>
<proteinExistence type="predicted"/>
<accession>A0A8B9VYH6</accession>
<evidence type="ECO:0000256" key="2">
    <source>
        <dbReference type="SAM" id="MobiDB-lite"/>
    </source>
</evidence>
<reference evidence="4" key="2">
    <citation type="submission" date="2025-09" db="UniProtKB">
        <authorList>
            <consortium name="Ensembl"/>
        </authorList>
    </citation>
    <scope>IDENTIFICATION</scope>
</reference>
<evidence type="ECO:0000256" key="3">
    <source>
        <dbReference type="SAM" id="Phobius"/>
    </source>
</evidence>
<dbReference type="PANTHER" id="PTHR48195">
    <property type="entry name" value="FRIEND VIRUS SUSCEPTIBILITY PROTEIN 1"/>
    <property type="match status" value="1"/>
</dbReference>
<dbReference type="InterPro" id="IPR053270">
    <property type="entry name" value="Fv1_restriction_factor"/>
</dbReference>
<sequence length="1146" mass="119950">MLIALISSLLRLFSKLSIIVHYFPYLLSVMLFILSGPWFQIIMVLSVVAMAYETMRYLVMTLTWYLYSVTSWTLYFGNSILGTISNYTYCFSPLESQSVEGKGEDIFSYLITLPFSFTTPVSSWITLPSSFTTLLSPELVTIALQDIEYFWDTQNTIVLLFCLMNALQILLKVKQLLGELIRRSARRQDSCGWQGVWVDMGRHLEQLAPPVCWKFTPEQWQNPQKLAECLKKRCHDSGSSKVTQIIVTCWGLAHAYRAAIDTAINLVTDPAATPSPVTDPTATVTPTVDSAAAPDPVPAAAPDPVPAAAPVPAPAAAPVPAPAAAPVPAPAAAPVPAPAAAPVPAPAAAPVPAPAAAPVPAPAAAPVPAPAAAPVPAPAAAPVPAPAAAPVPAPAAAPVPAPAAAPVPAPAAAPVPAPAAAPVPAPAAAPVPAPAAAPVPAPAAAPVPAPAAAPVPAPAAAPVPAPAAAPVPAPAAAPVPAPAAAPVPAPAAAPVPAPAAAPVPAPAATPVPAPAAAPVPAPAAAPVPAPAAAPVPAPATAPVPAPAAAPVPAPATAPAPAPAPVAATAPVPATAPAPAAGSEKRAVAVQVDPAEGIPTPVTGSEKRAVAVQVDPAEGIPTPVTGSEKRAVAVQVDPAEGIPTPVTGSEKRAVAVQVDPAEGIPTPVTGSEKRAVAVQVDPAEGIPTPVTGSEKRAVAVQVDPAEGIPTPVTGSEKRAVAVQVDPAEGIPTPVADPVTKSEKRAVAVQAAPVEKVKIWYRNSSRLERRESSANPGKASAKTKYRDDEDDDDAGPSRIQEEEDEDAEKATVTTRSLNERELRDVRKDFGRCIGEQLVTWLLRCWDSGANCVELDGREARRLGSLARDAGIDKAIADGAQSTSLWRRLLSAVRERYPFKEELLCLPGKWTTMEKGIQYLRELAVREVIYEDPDLRQTSKDPDEVKCTRPMWRKFVRSAPSSYASSLAIMAWKEDEEPTVDEAAKQLRQYEESLSSSLQACVSAVEKLSEKVHQLEENLLSSPPEPTSVHRPKENTWEKPSEKVHQLEERLFSSAPVQSSVSAVRGRRSPTQGRRYGGYSPRATLWFYLRDHGEDMRKWDGKSTATLEARVRELQKKTIRKKGFSEKFAAPTSSRQSFKHRNEEDSDQD</sequence>
<keyword evidence="3" id="KW-0472">Membrane</keyword>